<evidence type="ECO:0000259" key="8">
    <source>
        <dbReference type="Pfam" id="PF23381"/>
    </source>
</evidence>
<dbReference type="FunFam" id="2.130.10.10:FF:000426">
    <property type="entry name" value="intraflagellar transport protein 122 homolog isoform X1"/>
    <property type="match status" value="1"/>
</dbReference>
<dbReference type="Proteomes" id="UP000593571">
    <property type="component" value="Unassembled WGS sequence"/>
</dbReference>
<accession>A0A7J8HRV1</accession>
<dbReference type="InterPro" id="IPR039857">
    <property type="entry name" value="Ift122/121"/>
</dbReference>
<evidence type="ECO:0000256" key="4">
    <source>
        <dbReference type="ARBA" id="ARBA00022737"/>
    </source>
</evidence>
<dbReference type="AlphaFoldDB" id="A0A7J8HRV1"/>
<evidence type="ECO:0000256" key="5">
    <source>
        <dbReference type="ARBA" id="ARBA00023069"/>
    </source>
</evidence>
<dbReference type="Gene3D" id="1.25.40.470">
    <property type="match status" value="1"/>
</dbReference>
<dbReference type="PROSITE" id="PS50082">
    <property type="entry name" value="WD_REPEATS_2"/>
    <property type="match status" value="1"/>
</dbReference>
<dbReference type="SUPFAM" id="SSF50978">
    <property type="entry name" value="WD40 repeat-like"/>
    <property type="match status" value="1"/>
</dbReference>
<feature type="repeat" description="WD" evidence="7">
    <location>
        <begin position="49"/>
        <end position="80"/>
    </location>
</feature>
<keyword evidence="4" id="KW-0677">Repeat</keyword>
<comment type="subcellular location">
    <subcellularLocation>
        <location evidence="1">Cytoplasm</location>
        <location evidence="1">Cytoskeleton</location>
        <location evidence="1">Cilium basal body</location>
    </subcellularLocation>
</comment>
<dbReference type="SMART" id="SM00320">
    <property type="entry name" value="WD40"/>
    <property type="match status" value="4"/>
</dbReference>
<dbReference type="InterPro" id="IPR056838">
    <property type="entry name" value="Zn_ribbon_IFT122"/>
</dbReference>
<dbReference type="EMBL" id="JACASE010000004">
    <property type="protein sequence ID" value="KAF6474422.1"/>
    <property type="molecule type" value="Genomic_DNA"/>
</dbReference>
<evidence type="ECO:0000256" key="7">
    <source>
        <dbReference type="PROSITE-ProRule" id="PRU00221"/>
    </source>
</evidence>
<dbReference type="Pfam" id="PF23381">
    <property type="entry name" value="Beta-prop_IFT122_1st"/>
    <property type="match status" value="1"/>
</dbReference>
<dbReference type="Gene3D" id="2.130.10.10">
    <property type="entry name" value="YVTN repeat-like/Quinoprotein amine dehydrogenase"/>
    <property type="match status" value="2"/>
</dbReference>
<dbReference type="FunFam" id="2.130.10.10:FF:000573">
    <property type="entry name" value="Intraflagellar transport protein 122 homolog"/>
    <property type="match status" value="1"/>
</dbReference>
<keyword evidence="10" id="KW-0282">Flagellum</keyword>
<evidence type="ECO:0000256" key="3">
    <source>
        <dbReference type="ARBA" id="ARBA00022574"/>
    </source>
</evidence>
<name>A0A7J8HRV1_ROUAE</name>
<evidence type="ECO:0000256" key="2">
    <source>
        <dbReference type="ARBA" id="ARBA00019442"/>
    </source>
</evidence>
<keyword evidence="6" id="KW-0966">Cell projection</keyword>
<keyword evidence="5" id="KW-0969">Cilium</keyword>
<comment type="caution">
    <text evidence="10">The sequence shown here is derived from an EMBL/GenBank/DDBJ whole genome shotgun (WGS) entry which is preliminary data.</text>
</comment>
<reference evidence="10 11" key="1">
    <citation type="journal article" date="2020" name="Nature">
        <title>Six reference-quality genomes reveal evolution of bat adaptations.</title>
        <authorList>
            <person name="Jebb D."/>
            <person name="Huang Z."/>
            <person name="Pippel M."/>
            <person name="Hughes G.M."/>
            <person name="Lavrichenko K."/>
            <person name="Devanna P."/>
            <person name="Winkler S."/>
            <person name="Jermiin L.S."/>
            <person name="Skirmuntt E.C."/>
            <person name="Katzourakis A."/>
            <person name="Burkitt-Gray L."/>
            <person name="Ray D.A."/>
            <person name="Sullivan K.A.M."/>
            <person name="Roscito J.G."/>
            <person name="Kirilenko B.M."/>
            <person name="Davalos L.M."/>
            <person name="Corthals A.P."/>
            <person name="Power M.L."/>
            <person name="Jones G."/>
            <person name="Ransome R.D."/>
            <person name="Dechmann D.K.N."/>
            <person name="Locatelli A.G."/>
            <person name="Puechmaille S.J."/>
            <person name="Fedrigo O."/>
            <person name="Jarvis E.D."/>
            <person name="Hiller M."/>
            <person name="Vernes S.C."/>
            <person name="Myers E.W."/>
            <person name="Teeling E.C."/>
        </authorList>
    </citation>
    <scope>NUCLEOTIDE SEQUENCE [LARGE SCALE GENOMIC DNA]</scope>
    <source>
        <strain evidence="10">MRouAeg1</strain>
        <tissue evidence="10">Muscle</tissue>
    </source>
</reference>
<dbReference type="GO" id="GO:0061512">
    <property type="term" value="P:protein localization to cilium"/>
    <property type="evidence" value="ECO:0007669"/>
    <property type="project" value="TreeGrafter"/>
</dbReference>
<gene>
    <name evidence="10" type="ORF">HJG63_006602</name>
</gene>
<evidence type="ECO:0000256" key="6">
    <source>
        <dbReference type="ARBA" id="ARBA00023273"/>
    </source>
</evidence>
<dbReference type="GO" id="GO:0097730">
    <property type="term" value="C:non-motile cilium"/>
    <property type="evidence" value="ECO:0007669"/>
    <property type="project" value="TreeGrafter"/>
</dbReference>
<dbReference type="GO" id="GO:0030991">
    <property type="term" value="C:intraciliary transport particle A"/>
    <property type="evidence" value="ECO:0007669"/>
    <property type="project" value="TreeGrafter"/>
</dbReference>
<evidence type="ECO:0000313" key="11">
    <source>
        <dbReference type="Proteomes" id="UP000593571"/>
    </source>
</evidence>
<dbReference type="InterPro" id="IPR015943">
    <property type="entry name" value="WD40/YVTN_repeat-like_dom_sf"/>
</dbReference>
<evidence type="ECO:0000313" key="10">
    <source>
        <dbReference type="EMBL" id="KAF6474422.1"/>
    </source>
</evidence>
<protein>
    <recommendedName>
        <fullName evidence="2">Intraflagellar transport protein 122 homolog</fullName>
    </recommendedName>
</protein>
<dbReference type="PANTHER" id="PTHR12764:SF4">
    <property type="entry name" value="INTRAFLAGELLAR TRANSPORT PROTEIN 122 HOMOLOG"/>
    <property type="match status" value="1"/>
</dbReference>
<dbReference type="InterPro" id="IPR056153">
    <property type="entry name" value="Beta-prop_IFT122_1st"/>
</dbReference>
<keyword evidence="11" id="KW-1185">Reference proteome</keyword>
<dbReference type="GO" id="GO:1905515">
    <property type="term" value="P:non-motile cilium assembly"/>
    <property type="evidence" value="ECO:0007669"/>
    <property type="project" value="TreeGrafter"/>
</dbReference>
<proteinExistence type="predicted"/>
<dbReference type="PROSITE" id="PS50294">
    <property type="entry name" value="WD_REPEATS_REGION"/>
    <property type="match status" value="1"/>
</dbReference>
<keyword evidence="3 7" id="KW-0853">WD repeat</keyword>
<dbReference type="Pfam" id="PF25143">
    <property type="entry name" value="Zn_ribbon_IFT122_C"/>
    <property type="match status" value="1"/>
</dbReference>
<organism evidence="10 11">
    <name type="scientific">Rousettus aegyptiacus</name>
    <name type="common">Egyptian fruit bat</name>
    <name type="synonym">Pteropus aegyptiacus</name>
    <dbReference type="NCBI Taxonomy" id="9407"/>
    <lineage>
        <taxon>Eukaryota</taxon>
        <taxon>Metazoa</taxon>
        <taxon>Chordata</taxon>
        <taxon>Craniata</taxon>
        <taxon>Vertebrata</taxon>
        <taxon>Euteleostomi</taxon>
        <taxon>Mammalia</taxon>
        <taxon>Eutheria</taxon>
        <taxon>Laurasiatheria</taxon>
        <taxon>Chiroptera</taxon>
        <taxon>Yinpterochiroptera</taxon>
        <taxon>Pteropodoidea</taxon>
        <taxon>Pteropodidae</taxon>
        <taxon>Rousettinae</taxon>
        <taxon>Rousettus</taxon>
    </lineage>
</organism>
<sequence>MRAVLTWRDKAEQCIYDLAFKPDGTQLILAAGNRLLVYDTSDGTLLQPLKGHKDTVYCVAYAKDGKRFASGSADKSVIIWTSKLEGILKYTHNDSIQCVSYNPVTHQLASCSSNDFGLWSPEQKSVSKHKSSSKITCCSWTNDGQYLALGMFNGIISIRNKNGEEKVKIERPGCSLSPIWSICWNPSSRWENFWMNRENEDAETYLKIGDLKSLVQLHVETQRWDEAFALGEKHPEFKDDIYVPYAQWLAENDRFEEAQKAFHKAGRQGEAVRVLEQLTHNAVVESRFNDAAYYYWMLSMQCLDIAQDPAQKDAMLSKFHHFQHLAELYHGYHAIQRYTEEPFSFHLPETLFNISRFLLHSLTKDTPLGISKVNTLFTLAKQSKALGAYKLARHAYDKLQGLQIPSRFQKSIELGSLTIRSKPFHDSEELVPLCYRCSTNNPLLNNLGNVCINCRQPFVFSASSYEVLHLVEFYLEEGITDEEAVSLIDLEAPRHKRENKWQEITSNNSQTLRLDETVDSMGDDDPFTAKLSFEQGGSEFVPVVVSRSVLRSMSRRDVLIKRWPPPLQWQYFRSLLPDASITMCPSCFQMFHSEDYELLVLQHTCCPYCRRRIDDPSP</sequence>
<evidence type="ECO:0000256" key="1">
    <source>
        <dbReference type="ARBA" id="ARBA00004120"/>
    </source>
</evidence>
<dbReference type="InterPro" id="IPR036322">
    <property type="entry name" value="WD40_repeat_dom_sf"/>
</dbReference>
<feature type="domain" description="IFT122 zinc ribbon" evidence="9">
    <location>
        <begin position="427"/>
        <end position="471"/>
    </location>
</feature>
<dbReference type="GO" id="GO:0035721">
    <property type="term" value="P:intraciliary retrograde transport"/>
    <property type="evidence" value="ECO:0007669"/>
    <property type="project" value="TreeGrafter"/>
</dbReference>
<dbReference type="PANTHER" id="PTHR12764">
    <property type="entry name" value="WD REPEAT DOMAIN-RELATED"/>
    <property type="match status" value="1"/>
</dbReference>
<evidence type="ECO:0000259" key="9">
    <source>
        <dbReference type="Pfam" id="PF25144"/>
    </source>
</evidence>
<dbReference type="Pfam" id="PF25144">
    <property type="entry name" value="Zn_ribbon_IFT122"/>
    <property type="match status" value="1"/>
</dbReference>
<feature type="domain" description="IFT122 first beta-propeller" evidence="8">
    <location>
        <begin position="2"/>
        <end position="206"/>
    </location>
</feature>
<dbReference type="InterPro" id="IPR001680">
    <property type="entry name" value="WD40_rpt"/>
</dbReference>